<feature type="non-terminal residue" evidence="2">
    <location>
        <position position="80"/>
    </location>
</feature>
<proteinExistence type="predicted"/>
<reference evidence="2" key="1">
    <citation type="submission" date="2014-05" db="EMBL/GenBank/DDBJ databases">
        <authorList>
            <person name="Chronopoulou M."/>
        </authorList>
    </citation>
    <scope>NUCLEOTIDE SEQUENCE</scope>
    <source>
        <tissue evidence="2">Whole organism</tissue>
    </source>
</reference>
<accession>A0A0K2U7V9</accession>
<organism evidence="2">
    <name type="scientific">Lepeophtheirus salmonis</name>
    <name type="common">Salmon louse</name>
    <name type="synonym">Caligus salmonis</name>
    <dbReference type="NCBI Taxonomy" id="72036"/>
    <lineage>
        <taxon>Eukaryota</taxon>
        <taxon>Metazoa</taxon>
        <taxon>Ecdysozoa</taxon>
        <taxon>Arthropoda</taxon>
        <taxon>Crustacea</taxon>
        <taxon>Multicrustacea</taxon>
        <taxon>Hexanauplia</taxon>
        <taxon>Copepoda</taxon>
        <taxon>Siphonostomatoida</taxon>
        <taxon>Caligidae</taxon>
        <taxon>Lepeophtheirus</taxon>
    </lineage>
</organism>
<feature type="transmembrane region" description="Helical" evidence="1">
    <location>
        <begin position="43"/>
        <end position="63"/>
    </location>
</feature>
<protein>
    <submittedName>
        <fullName evidence="2">Uncharacterized protein</fullName>
    </submittedName>
</protein>
<evidence type="ECO:0000313" key="2">
    <source>
        <dbReference type="EMBL" id="CDW33791.1"/>
    </source>
</evidence>
<name>A0A0K2U7V9_LEPSM</name>
<keyword evidence="1" id="KW-0472">Membrane</keyword>
<keyword evidence="1" id="KW-1133">Transmembrane helix</keyword>
<feature type="non-terminal residue" evidence="2">
    <location>
        <position position="1"/>
    </location>
</feature>
<keyword evidence="1" id="KW-0812">Transmembrane</keyword>
<evidence type="ECO:0000256" key="1">
    <source>
        <dbReference type="SAM" id="Phobius"/>
    </source>
</evidence>
<sequence length="80" mass="9421">KQNYDSSFLIFIETKNRHRQGWLNYGPYSIFVSHFKALYCDSVGSFCIYLTTSTTFIIYIYILKNPCPFLSTINFDLFHG</sequence>
<dbReference type="AlphaFoldDB" id="A0A0K2U7V9"/>
<dbReference type="EMBL" id="HACA01016430">
    <property type="protein sequence ID" value="CDW33791.1"/>
    <property type="molecule type" value="Transcribed_RNA"/>
</dbReference>